<keyword evidence="2" id="KW-1185">Reference proteome</keyword>
<protein>
    <submittedName>
        <fullName evidence="1">Uncharacterized protein</fullName>
    </submittedName>
</protein>
<reference evidence="1 2" key="1">
    <citation type="submission" date="2021-03" db="EMBL/GenBank/DDBJ databases">
        <authorList>
            <person name="King G.J."/>
            <person name="Bancroft I."/>
            <person name="Baten A."/>
            <person name="Bloomfield J."/>
            <person name="Borpatragohain P."/>
            <person name="He Z."/>
            <person name="Irish N."/>
            <person name="Irwin J."/>
            <person name="Liu K."/>
            <person name="Mauleon R.P."/>
            <person name="Moore J."/>
            <person name="Morris R."/>
            <person name="Ostergaard L."/>
            <person name="Wang B."/>
            <person name="Wells R."/>
        </authorList>
    </citation>
    <scope>NUCLEOTIDE SEQUENCE [LARGE SCALE GENOMIC DNA]</scope>
    <source>
        <strain evidence="1">R-o-18</strain>
        <tissue evidence="1">Leaf</tissue>
    </source>
</reference>
<accession>A0ABQ7NHM5</accession>
<dbReference type="Proteomes" id="UP000823674">
    <property type="component" value="Chromosome A02"/>
</dbReference>
<gene>
    <name evidence="1" type="primary">A02p031070.1_BraROA</name>
    <name evidence="1" type="ORF">IGI04_006668</name>
</gene>
<comment type="caution">
    <text evidence="1">The sequence shown here is derived from an EMBL/GenBank/DDBJ whole genome shotgun (WGS) entry which is preliminary data.</text>
</comment>
<proteinExistence type="predicted"/>
<sequence length="190" mass="21566">MVSSFASFFSGLMDGNTGHMNLAFVRIWSEVCPSDCEGTVCHSCTCADFLYTALCFNSVPLDLFLVSSSRRALPTRPEIVALMEKCGVWVYDDMLQDIKTRFLQYAMEREQNKEGCSMDAYHLKSLRLRFCTSFLVELNRNSLERKAARGLGNLRSLNLTSCKHPTQFPDLLKATNLEAVKPSSYFNWEV</sequence>
<name>A0ABQ7NHM5_BRACM</name>
<dbReference type="EMBL" id="JADBGQ010000002">
    <property type="protein sequence ID" value="KAG5410349.1"/>
    <property type="molecule type" value="Genomic_DNA"/>
</dbReference>
<evidence type="ECO:0000313" key="1">
    <source>
        <dbReference type="EMBL" id="KAG5410349.1"/>
    </source>
</evidence>
<evidence type="ECO:0000313" key="2">
    <source>
        <dbReference type="Proteomes" id="UP000823674"/>
    </source>
</evidence>
<organism evidence="1 2">
    <name type="scientific">Brassica rapa subsp. trilocularis</name>
    <dbReference type="NCBI Taxonomy" id="1813537"/>
    <lineage>
        <taxon>Eukaryota</taxon>
        <taxon>Viridiplantae</taxon>
        <taxon>Streptophyta</taxon>
        <taxon>Embryophyta</taxon>
        <taxon>Tracheophyta</taxon>
        <taxon>Spermatophyta</taxon>
        <taxon>Magnoliopsida</taxon>
        <taxon>eudicotyledons</taxon>
        <taxon>Gunneridae</taxon>
        <taxon>Pentapetalae</taxon>
        <taxon>rosids</taxon>
        <taxon>malvids</taxon>
        <taxon>Brassicales</taxon>
        <taxon>Brassicaceae</taxon>
        <taxon>Brassiceae</taxon>
        <taxon>Brassica</taxon>
    </lineage>
</organism>